<evidence type="ECO:0000256" key="16">
    <source>
        <dbReference type="RuleBase" id="RU000618"/>
    </source>
</evidence>
<evidence type="ECO:0000313" key="18">
    <source>
        <dbReference type="EMBL" id="KXG73809.1"/>
    </source>
</evidence>
<dbReference type="SUPFAM" id="SSF50249">
    <property type="entry name" value="Nucleic acid-binding proteins"/>
    <property type="match status" value="1"/>
</dbReference>
<dbReference type="PATRIC" id="fig|520762.4.peg.3201"/>
<accession>A0A140KZT4</accession>
<evidence type="ECO:0000256" key="8">
    <source>
        <dbReference type="ARBA" id="ARBA00022833"/>
    </source>
</evidence>
<comment type="cofactor">
    <cofactor evidence="15">
        <name>Mg(2+)</name>
        <dbReference type="ChEBI" id="CHEBI:18420"/>
    </cofactor>
    <cofactor evidence="15">
        <name>Mn(2+)</name>
        <dbReference type="ChEBI" id="CHEBI:29035"/>
    </cofactor>
</comment>
<evidence type="ECO:0000256" key="15">
    <source>
        <dbReference type="HAMAP-Rule" id="MF_01588"/>
    </source>
</evidence>
<dbReference type="InterPro" id="IPR004149">
    <property type="entry name" value="Znf_DNAligase_C4"/>
</dbReference>
<feature type="binding site" evidence="15">
    <location>
        <position position="426"/>
    </location>
    <ligand>
        <name>Zn(2+)</name>
        <dbReference type="ChEBI" id="CHEBI:29105"/>
    </ligand>
</feature>
<dbReference type="FunFam" id="1.10.150.20:FF:000007">
    <property type="entry name" value="DNA ligase"/>
    <property type="match status" value="1"/>
</dbReference>
<protein>
    <recommendedName>
        <fullName evidence="3 15">DNA ligase</fullName>
        <ecNumber evidence="2 15">6.5.1.2</ecNumber>
    </recommendedName>
    <alternativeName>
        <fullName evidence="15">Polydeoxyribonucleotide synthase [NAD(+)]</fullName>
    </alternativeName>
</protein>
<keyword evidence="11 15" id="KW-0234">DNA repair</keyword>
<proteinExistence type="inferred from homology"/>
<keyword evidence="19" id="KW-1185">Reference proteome</keyword>
<feature type="binding site" evidence="15">
    <location>
        <position position="309"/>
    </location>
    <ligand>
        <name>NAD(+)</name>
        <dbReference type="ChEBI" id="CHEBI:57540"/>
    </ligand>
</feature>
<dbReference type="FunFam" id="2.40.50.140:FF:000012">
    <property type="entry name" value="DNA ligase"/>
    <property type="match status" value="1"/>
</dbReference>
<dbReference type="InterPro" id="IPR013840">
    <property type="entry name" value="DNAligase_N"/>
</dbReference>
<dbReference type="InterPro" id="IPR001357">
    <property type="entry name" value="BRCT_dom"/>
</dbReference>
<keyword evidence="9 15" id="KW-0460">Magnesium</keyword>
<dbReference type="FunFam" id="3.30.470.30:FF:000001">
    <property type="entry name" value="DNA ligase"/>
    <property type="match status" value="1"/>
</dbReference>
<dbReference type="PIRSF" id="PIRSF001604">
    <property type="entry name" value="LigA"/>
    <property type="match status" value="1"/>
</dbReference>
<dbReference type="RefSeq" id="WP_068557986.1">
    <property type="nucleotide sequence ID" value="NZ_LOEE01000076.1"/>
</dbReference>
<dbReference type="SMART" id="SM00278">
    <property type="entry name" value="HhH1"/>
    <property type="match status" value="3"/>
</dbReference>
<keyword evidence="4 15" id="KW-0436">Ligase</keyword>
<dbReference type="SUPFAM" id="SSF56091">
    <property type="entry name" value="DNA ligase/mRNA capping enzyme, catalytic domain"/>
    <property type="match status" value="1"/>
</dbReference>
<dbReference type="PROSITE" id="PS50172">
    <property type="entry name" value="BRCT"/>
    <property type="match status" value="1"/>
</dbReference>
<dbReference type="FunFam" id="3.40.50.10190:FF:000054">
    <property type="entry name" value="DNA ligase"/>
    <property type="match status" value="1"/>
</dbReference>
<dbReference type="GO" id="GO:0005829">
    <property type="term" value="C:cytosol"/>
    <property type="evidence" value="ECO:0007669"/>
    <property type="project" value="TreeGrafter"/>
</dbReference>
<evidence type="ECO:0000256" key="11">
    <source>
        <dbReference type="ARBA" id="ARBA00023204"/>
    </source>
</evidence>
<dbReference type="InterPro" id="IPR003583">
    <property type="entry name" value="Hlx-hairpin-Hlx_DNA-bd_motif"/>
</dbReference>
<evidence type="ECO:0000256" key="14">
    <source>
        <dbReference type="ARBA" id="ARBA00060881"/>
    </source>
</evidence>
<dbReference type="FunFam" id="1.10.287.610:FF:000002">
    <property type="entry name" value="DNA ligase"/>
    <property type="match status" value="1"/>
</dbReference>
<dbReference type="CDD" id="cd17748">
    <property type="entry name" value="BRCT_DNA_ligase_like"/>
    <property type="match status" value="1"/>
</dbReference>
<dbReference type="OrthoDB" id="9759736at2"/>
<feature type="binding site" evidence="15">
    <location>
        <position position="285"/>
    </location>
    <ligand>
        <name>NAD(+)</name>
        <dbReference type="ChEBI" id="CHEBI:57540"/>
    </ligand>
</feature>
<feature type="binding site" evidence="15">
    <location>
        <begin position="83"/>
        <end position="84"/>
    </location>
    <ligand>
        <name>NAD(+)</name>
        <dbReference type="ChEBI" id="CHEBI:57540"/>
    </ligand>
</feature>
<dbReference type="InterPro" id="IPR041663">
    <property type="entry name" value="DisA/LigA_HHH"/>
</dbReference>
<comment type="caution">
    <text evidence="18">The sequence shown here is derived from an EMBL/GenBank/DDBJ whole genome shotgun (WGS) entry which is preliminary data.</text>
</comment>
<dbReference type="InterPro" id="IPR004150">
    <property type="entry name" value="NAD_DNA_ligase_OB"/>
</dbReference>
<dbReference type="GO" id="GO:0003677">
    <property type="term" value="F:DNA binding"/>
    <property type="evidence" value="ECO:0007669"/>
    <property type="project" value="InterPro"/>
</dbReference>
<dbReference type="Pfam" id="PF22745">
    <property type="entry name" value="Nlig-Ia"/>
    <property type="match status" value="1"/>
</dbReference>
<dbReference type="Gene3D" id="3.30.470.30">
    <property type="entry name" value="DNA ligase/mRNA capping enzyme"/>
    <property type="match status" value="1"/>
</dbReference>
<gene>
    <name evidence="15 18" type="primary">ligA</name>
    <name evidence="18" type="ORF">AN619_29010</name>
</gene>
<dbReference type="Gene3D" id="1.10.150.20">
    <property type="entry name" value="5' to 3' exonuclease, C-terminal subdomain"/>
    <property type="match status" value="2"/>
</dbReference>
<dbReference type="InterPro" id="IPR018239">
    <property type="entry name" value="DNA_ligase_AS"/>
</dbReference>
<evidence type="ECO:0000256" key="12">
    <source>
        <dbReference type="ARBA" id="ARBA00023211"/>
    </source>
</evidence>
<comment type="catalytic activity">
    <reaction evidence="13 15 16">
        <text>NAD(+) + (deoxyribonucleotide)n-3'-hydroxyl + 5'-phospho-(deoxyribonucleotide)m = (deoxyribonucleotide)n+m + AMP + beta-nicotinamide D-nucleotide.</text>
        <dbReference type="EC" id="6.5.1.2"/>
    </reaction>
</comment>
<feature type="binding site" evidence="15">
    <location>
        <position position="136"/>
    </location>
    <ligand>
        <name>NAD(+)</name>
        <dbReference type="ChEBI" id="CHEBI:57540"/>
    </ligand>
</feature>
<sequence length="665" mass="75193">MDQKEALEKIKDLREKIHYHDYRYYVLDSPEITDYEYDQMMNELIALENQFPEMVTPDSPTQRVGGAPLSVFQQVVHRVPMLSLDNAYDEGDLREFDRRIRKAVGEKVEYVVELKIDGLSVALRYDEGKFVQGATRGDGFVGEDITQNLRTIKSIPLRLKEEINLEVRGEVYISREKFAELNQKQEEKGETAFANPRNAAAGSLRQLDPRITAQRPLDIFIFNIQTIENKAFRTHTEGLNYLKSLGFKTSIYEVFSDIEGVLGLCERWANKRKELPFDIDGLVIKVNDLQQREILGTRSKSPRWAIAYKFPAEQQKTAVKDIIVQVGRTGALTPTAILEPVRVAGSVVSRATLHNEDYIRQKDIRIGDKVWIQKAGDVIPEVVSVIFHERTGEEKVFEMPRVCPSCGHETVRLHGEAVTRCMNAACPDQLRRGIIHFVSRNAMDIEGLGESIVGLLLDKGLIKDVADLYYLRKEDLIPLERMGEKSAKNLIHAIEKSKNNDLDRVIFGLGIKLVGERAARLLADAFGSMDRLMKASYEEIIAVPEIGDKMAQSIVAFFQEESNGRVIEKLKAAGVNMEARRKADTSMERKLEGLIFVLTGTLEKYTRNEAKEMIERLGGKVSGSVSKKTDYVLAGTEAGSKLDKAQELGIRVIDEETFEKMMESN</sequence>
<feature type="binding site" evidence="15">
    <location>
        <position position="406"/>
    </location>
    <ligand>
        <name>Zn(2+)</name>
        <dbReference type="ChEBI" id="CHEBI:29105"/>
    </ligand>
</feature>
<dbReference type="NCBIfam" id="NF005932">
    <property type="entry name" value="PRK07956.1"/>
    <property type="match status" value="1"/>
</dbReference>
<dbReference type="NCBIfam" id="TIGR00575">
    <property type="entry name" value="dnlj"/>
    <property type="match status" value="1"/>
</dbReference>
<evidence type="ECO:0000259" key="17">
    <source>
        <dbReference type="PROSITE" id="PS50172"/>
    </source>
</evidence>
<dbReference type="Gene3D" id="2.40.50.140">
    <property type="entry name" value="Nucleic acid-binding proteins"/>
    <property type="match status" value="1"/>
</dbReference>
<evidence type="ECO:0000256" key="4">
    <source>
        <dbReference type="ARBA" id="ARBA00022598"/>
    </source>
</evidence>
<dbReference type="InterPro" id="IPR036420">
    <property type="entry name" value="BRCT_dom_sf"/>
</dbReference>
<dbReference type="Pfam" id="PF00533">
    <property type="entry name" value="BRCT"/>
    <property type="match status" value="1"/>
</dbReference>
<evidence type="ECO:0000256" key="2">
    <source>
        <dbReference type="ARBA" id="ARBA00012722"/>
    </source>
</evidence>
<evidence type="ECO:0000256" key="5">
    <source>
        <dbReference type="ARBA" id="ARBA00022705"/>
    </source>
</evidence>
<dbReference type="InterPro" id="IPR010994">
    <property type="entry name" value="RuvA_2-like"/>
</dbReference>
<dbReference type="HAMAP" id="MF_01588">
    <property type="entry name" value="DNA_ligase_A"/>
    <property type="match status" value="1"/>
</dbReference>
<name>A0A140KZT4_9FIRM</name>
<dbReference type="Pfam" id="PF01653">
    <property type="entry name" value="DNA_ligase_aden"/>
    <property type="match status" value="1"/>
</dbReference>
<keyword evidence="5 15" id="KW-0235">DNA replication</keyword>
<feature type="binding site" evidence="15">
    <location>
        <begin position="34"/>
        <end position="38"/>
    </location>
    <ligand>
        <name>NAD(+)</name>
        <dbReference type="ChEBI" id="CHEBI:57540"/>
    </ligand>
</feature>
<dbReference type="GO" id="GO:0006281">
    <property type="term" value="P:DNA repair"/>
    <property type="evidence" value="ECO:0007669"/>
    <property type="project" value="UniProtKB-KW"/>
</dbReference>
<dbReference type="Gene3D" id="6.20.10.30">
    <property type="match status" value="1"/>
</dbReference>
<dbReference type="GO" id="GO:0006260">
    <property type="term" value="P:DNA replication"/>
    <property type="evidence" value="ECO:0007669"/>
    <property type="project" value="UniProtKB-KW"/>
</dbReference>
<evidence type="ECO:0000256" key="9">
    <source>
        <dbReference type="ARBA" id="ARBA00022842"/>
    </source>
</evidence>
<keyword evidence="7 15" id="KW-0227">DNA damage</keyword>
<keyword evidence="10 15" id="KW-0520">NAD</keyword>
<dbReference type="Pfam" id="PF12826">
    <property type="entry name" value="HHH_2"/>
    <property type="match status" value="1"/>
</dbReference>
<comment type="function">
    <text evidence="1 15">DNA ligase that catalyzes the formation of phosphodiester linkages between 5'-phosphoryl and 3'-hydroxyl groups in double-stranded DNA using NAD as a coenzyme and as the energy source for the reaction. It is essential for DNA replication and repair of damaged DNA.</text>
</comment>
<dbReference type="PROSITE" id="PS01055">
    <property type="entry name" value="DNA_LIGASE_N1"/>
    <property type="match status" value="1"/>
</dbReference>
<dbReference type="Pfam" id="PF14520">
    <property type="entry name" value="HHH_5"/>
    <property type="match status" value="1"/>
</dbReference>
<dbReference type="STRING" id="520762.AN619_29010"/>
<dbReference type="AlphaFoldDB" id="A0A140KZT4"/>
<dbReference type="GO" id="GO:0046872">
    <property type="term" value="F:metal ion binding"/>
    <property type="evidence" value="ECO:0007669"/>
    <property type="project" value="UniProtKB-KW"/>
</dbReference>
<dbReference type="EC" id="6.5.1.2" evidence="2 15"/>
<dbReference type="SUPFAM" id="SSF52113">
    <property type="entry name" value="BRCT domain"/>
    <property type="match status" value="1"/>
</dbReference>
<evidence type="ECO:0000256" key="1">
    <source>
        <dbReference type="ARBA" id="ARBA00004067"/>
    </source>
</evidence>
<dbReference type="SMART" id="SM00292">
    <property type="entry name" value="BRCT"/>
    <property type="match status" value="1"/>
</dbReference>
<comment type="caution">
    <text evidence="15">Lacks conserved residue(s) required for the propagation of feature annotation.</text>
</comment>
<dbReference type="Pfam" id="PF03119">
    <property type="entry name" value="DNA_ligase_ZBD"/>
    <property type="match status" value="1"/>
</dbReference>
<evidence type="ECO:0000256" key="6">
    <source>
        <dbReference type="ARBA" id="ARBA00022723"/>
    </source>
</evidence>
<keyword evidence="12 15" id="KW-0464">Manganese</keyword>
<evidence type="ECO:0000313" key="19">
    <source>
        <dbReference type="Proteomes" id="UP000070456"/>
    </source>
</evidence>
<feature type="binding site" evidence="15">
    <location>
        <position position="170"/>
    </location>
    <ligand>
        <name>NAD(+)</name>
        <dbReference type="ChEBI" id="CHEBI:57540"/>
    </ligand>
</feature>
<dbReference type="Pfam" id="PF03120">
    <property type="entry name" value="OB_DNA_ligase"/>
    <property type="match status" value="1"/>
</dbReference>
<reference evidence="18 19" key="1">
    <citation type="submission" date="2015-12" db="EMBL/GenBank/DDBJ databases">
        <title>Draft genome sequence of the thermoanaerobe Thermotalea metallivorans, an isolate from the runoff channel of the Great Artesian Basin, Australia.</title>
        <authorList>
            <person name="Patel B.K."/>
        </authorList>
    </citation>
    <scope>NUCLEOTIDE SEQUENCE [LARGE SCALE GENOMIC DNA]</scope>
    <source>
        <strain evidence="18 19">B2-1</strain>
    </source>
</reference>
<dbReference type="FunFam" id="1.10.150.20:FF:000006">
    <property type="entry name" value="DNA ligase"/>
    <property type="match status" value="1"/>
</dbReference>
<dbReference type="PANTHER" id="PTHR23389:SF9">
    <property type="entry name" value="DNA LIGASE"/>
    <property type="match status" value="1"/>
</dbReference>
<dbReference type="Proteomes" id="UP000070456">
    <property type="component" value="Unassembled WGS sequence"/>
</dbReference>
<comment type="similarity">
    <text evidence="14 15">Belongs to the NAD-dependent DNA ligase family. LigA subfamily.</text>
</comment>
<dbReference type="InterPro" id="IPR033136">
    <property type="entry name" value="DNA_ligase_CS"/>
</dbReference>
<feature type="domain" description="BRCT" evidence="17">
    <location>
        <begin position="586"/>
        <end position="665"/>
    </location>
</feature>
<evidence type="ECO:0000256" key="7">
    <source>
        <dbReference type="ARBA" id="ARBA00022763"/>
    </source>
</evidence>
<dbReference type="CDD" id="cd00114">
    <property type="entry name" value="LIGANc"/>
    <property type="match status" value="1"/>
</dbReference>
<feature type="binding site" evidence="15">
    <location>
        <position position="113"/>
    </location>
    <ligand>
        <name>NAD(+)</name>
        <dbReference type="ChEBI" id="CHEBI:57540"/>
    </ligand>
</feature>
<dbReference type="EMBL" id="LOEE01000076">
    <property type="protein sequence ID" value="KXG73809.1"/>
    <property type="molecule type" value="Genomic_DNA"/>
</dbReference>
<dbReference type="Gene3D" id="1.10.287.610">
    <property type="entry name" value="Helix hairpin bin"/>
    <property type="match status" value="1"/>
</dbReference>
<dbReference type="PROSITE" id="PS01056">
    <property type="entry name" value="DNA_LIGASE_N2"/>
    <property type="match status" value="1"/>
</dbReference>
<dbReference type="Gene3D" id="3.40.50.10190">
    <property type="entry name" value="BRCT domain"/>
    <property type="match status" value="1"/>
</dbReference>
<keyword evidence="6 15" id="KW-0479">Metal-binding</keyword>
<evidence type="ECO:0000256" key="10">
    <source>
        <dbReference type="ARBA" id="ARBA00023027"/>
    </source>
</evidence>
<dbReference type="InterPro" id="IPR012340">
    <property type="entry name" value="NA-bd_OB-fold"/>
</dbReference>
<feature type="binding site" evidence="15">
    <location>
        <position position="403"/>
    </location>
    <ligand>
        <name>Zn(2+)</name>
        <dbReference type="ChEBI" id="CHEBI:29105"/>
    </ligand>
</feature>
<dbReference type="GO" id="GO:0003911">
    <property type="term" value="F:DNA ligase (NAD+) activity"/>
    <property type="evidence" value="ECO:0007669"/>
    <property type="project" value="UniProtKB-UniRule"/>
</dbReference>
<organism evidence="18 19">
    <name type="scientific">Thermotalea metallivorans</name>
    <dbReference type="NCBI Taxonomy" id="520762"/>
    <lineage>
        <taxon>Bacteria</taxon>
        <taxon>Bacillati</taxon>
        <taxon>Bacillota</taxon>
        <taxon>Clostridia</taxon>
        <taxon>Peptostreptococcales</taxon>
        <taxon>Thermotaleaceae</taxon>
        <taxon>Thermotalea</taxon>
    </lineage>
</organism>
<dbReference type="PANTHER" id="PTHR23389">
    <property type="entry name" value="CHROMOSOME TRANSMISSION FIDELITY FACTOR 18"/>
    <property type="match status" value="1"/>
</dbReference>
<evidence type="ECO:0000256" key="13">
    <source>
        <dbReference type="ARBA" id="ARBA00034005"/>
    </source>
</evidence>
<dbReference type="SUPFAM" id="SSF47781">
    <property type="entry name" value="RuvA domain 2-like"/>
    <property type="match status" value="1"/>
</dbReference>
<evidence type="ECO:0000256" key="3">
    <source>
        <dbReference type="ARBA" id="ARBA00013308"/>
    </source>
</evidence>
<dbReference type="SMART" id="SM00532">
    <property type="entry name" value="LIGANc"/>
    <property type="match status" value="1"/>
</dbReference>
<dbReference type="InterPro" id="IPR001679">
    <property type="entry name" value="DNA_ligase"/>
</dbReference>
<keyword evidence="8 15" id="KW-0862">Zinc</keyword>
<feature type="active site" description="N6-AMP-lysine intermediate" evidence="15">
    <location>
        <position position="115"/>
    </location>
</feature>
<dbReference type="InterPro" id="IPR013839">
    <property type="entry name" value="DNAligase_adenylation"/>
</dbReference>